<name>A0A1B1CH25_RHILE</name>
<dbReference type="Proteomes" id="UP000092691">
    <property type="component" value="Plasmid unnamed1"/>
</dbReference>
<keyword evidence="1" id="KW-0614">Plasmid</keyword>
<gene>
    <name evidence="1" type="ORF">BA011_24900</name>
</gene>
<accession>A0A1B1CH25</accession>
<evidence type="ECO:0000313" key="2">
    <source>
        <dbReference type="Proteomes" id="UP000092691"/>
    </source>
</evidence>
<proteinExistence type="predicted"/>
<dbReference type="EMBL" id="CP016287">
    <property type="protein sequence ID" value="ANP89054.1"/>
    <property type="molecule type" value="Genomic_DNA"/>
</dbReference>
<dbReference type="AlphaFoldDB" id="A0A1B1CH25"/>
<geneLocation type="plasmid" evidence="1 2">
    <name>unnamed1</name>
</geneLocation>
<evidence type="ECO:0000313" key="1">
    <source>
        <dbReference type="EMBL" id="ANP89054.1"/>
    </source>
</evidence>
<sequence>MTSAFRQPEKIVTLDRLQPLLGFCVEQMQFTEIRGNDDLVAGAQIKALSYRRNEVIRTKLRGDLDLSTGGLDENDLSGNGTLSDCEMLMANAVDKLCTAFQ</sequence>
<reference evidence="1 2" key="1">
    <citation type="submission" date="2016-06" db="EMBL/GenBank/DDBJ databases">
        <title>Microsymbionts genomes from the relict species Vavilovia formosa.</title>
        <authorList>
            <person name="Chirak E."/>
            <person name="Kimeklis A."/>
            <person name="Andronov E."/>
        </authorList>
    </citation>
    <scope>NUCLEOTIDE SEQUENCE [LARGE SCALE GENOMIC DNA]</scope>
    <source>
        <strain evidence="1 2">Vaf10</strain>
        <plasmid evidence="2">Plasmid unnamed1</plasmid>
    </source>
</reference>
<organism evidence="1 2">
    <name type="scientific">Rhizobium leguminosarum</name>
    <dbReference type="NCBI Taxonomy" id="384"/>
    <lineage>
        <taxon>Bacteria</taxon>
        <taxon>Pseudomonadati</taxon>
        <taxon>Pseudomonadota</taxon>
        <taxon>Alphaproteobacteria</taxon>
        <taxon>Hyphomicrobiales</taxon>
        <taxon>Rhizobiaceae</taxon>
        <taxon>Rhizobium/Agrobacterium group</taxon>
        <taxon>Rhizobium</taxon>
    </lineage>
</organism>
<protein>
    <submittedName>
        <fullName evidence="1">Uncharacterized protein</fullName>
    </submittedName>
</protein>